<dbReference type="Proteomes" id="UP000663864">
    <property type="component" value="Unassembled WGS sequence"/>
</dbReference>
<dbReference type="Proteomes" id="UP000663836">
    <property type="component" value="Unassembled WGS sequence"/>
</dbReference>
<dbReference type="Gene3D" id="3.30.470.30">
    <property type="entry name" value="DNA ligase/mRNA capping enzyme"/>
    <property type="match status" value="1"/>
</dbReference>
<dbReference type="EMBL" id="CAJOBD010003969">
    <property type="protein sequence ID" value="CAF3974631.1"/>
    <property type="molecule type" value="Genomic_DNA"/>
</dbReference>
<accession>A0A814BY90</accession>
<sequence length="328" mass="37962">MKIATIERITSVRHHPNADRLDLVSILGYQCITSRDSFLPEQLVIFIQPDSVLPNDQSWAQPYLKYARPRVRAIKIRDEWSEGLIVPLTDNEKNLKEGDNVAEQLGIKHFEPIIIQDPTSILGPLPFNIPKTDEDRIENFQNNLPWNELVDVTKKIDGTSCSIYYSYEKKQFGVCGRNCEYDLIKSNNFTYIVSKYSLKECLINFCEQYQISLVLRGELYGGGIQKKVNNSYCTQSLQWAMFSVYLFNINNKQGRYTRRKTDDLLYFIKLAEHLNLPYVPLIENQVPLTQQLIDKYSCQADITFGEGVVIQHDHGSFKIINKNYDAKN</sequence>
<feature type="domain" description="RNA ligase" evidence="1">
    <location>
        <begin position="152"/>
        <end position="315"/>
    </location>
</feature>
<dbReference type="InterPro" id="IPR021122">
    <property type="entry name" value="RNA_ligase_dom_REL/Rnl2"/>
</dbReference>
<dbReference type="Pfam" id="PF09414">
    <property type="entry name" value="RNA_ligase"/>
    <property type="match status" value="1"/>
</dbReference>
<dbReference type="InterPro" id="IPR012340">
    <property type="entry name" value="NA-bd_OB-fold"/>
</dbReference>
<evidence type="ECO:0000259" key="1">
    <source>
        <dbReference type="Pfam" id="PF09414"/>
    </source>
</evidence>
<organism evidence="2 4">
    <name type="scientific">Rotaria sordida</name>
    <dbReference type="NCBI Taxonomy" id="392033"/>
    <lineage>
        <taxon>Eukaryota</taxon>
        <taxon>Metazoa</taxon>
        <taxon>Spiralia</taxon>
        <taxon>Gnathifera</taxon>
        <taxon>Rotifera</taxon>
        <taxon>Eurotatoria</taxon>
        <taxon>Bdelloidea</taxon>
        <taxon>Philodinida</taxon>
        <taxon>Philodinidae</taxon>
        <taxon>Rotaria</taxon>
    </lineage>
</organism>
<dbReference type="SUPFAM" id="SSF56091">
    <property type="entry name" value="DNA ligase/mRNA capping enzyme, catalytic domain"/>
    <property type="match status" value="1"/>
</dbReference>
<dbReference type="Gene3D" id="2.40.50.140">
    <property type="entry name" value="Nucleic acid-binding proteins"/>
    <property type="match status" value="1"/>
</dbReference>
<reference evidence="2" key="1">
    <citation type="submission" date="2021-02" db="EMBL/GenBank/DDBJ databases">
        <authorList>
            <person name="Nowell W R."/>
        </authorList>
    </citation>
    <scope>NUCLEOTIDE SEQUENCE</scope>
</reference>
<dbReference type="EMBL" id="CAJNOT010000301">
    <property type="protein sequence ID" value="CAF0932723.1"/>
    <property type="molecule type" value="Genomic_DNA"/>
</dbReference>
<comment type="caution">
    <text evidence="2">The sequence shown here is derived from an EMBL/GenBank/DDBJ whole genome shotgun (WGS) entry which is preliminary data.</text>
</comment>
<name>A0A814BY90_9BILA</name>
<dbReference type="AlphaFoldDB" id="A0A814BY90"/>
<evidence type="ECO:0000313" key="4">
    <source>
        <dbReference type="Proteomes" id="UP000663864"/>
    </source>
</evidence>
<dbReference type="Pfam" id="PF21189">
    <property type="entry name" value="PHA02142"/>
    <property type="match status" value="1"/>
</dbReference>
<proteinExistence type="predicted"/>
<protein>
    <recommendedName>
        <fullName evidence="1">RNA ligase domain-containing protein</fullName>
    </recommendedName>
</protein>
<evidence type="ECO:0000313" key="2">
    <source>
        <dbReference type="EMBL" id="CAF0932723.1"/>
    </source>
</evidence>
<gene>
    <name evidence="3" type="ORF">JBS370_LOCUS24829</name>
    <name evidence="2" type="ORF">ZHD862_LOCUS9028</name>
</gene>
<evidence type="ECO:0000313" key="3">
    <source>
        <dbReference type="EMBL" id="CAF3974631.1"/>
    </source>
</evidence>